<evidence type="ECO:0000259" key="2">
    <source>
        <dbReference type="PROSITE" id="PS50209"/>
    </source>
</evidence>
<organism evidence="3">
    <name type="scientific">Amphimedon queenslandica</name>
    <name type="common">Sponge</name>
    <dbReference type="NCBI Taxonomy" id="400682"/>
    <lineage>
        <taxon>Eukaryota</taxon>
        <taxon>Metazoa</taxon>
        <taxon>Porifera</taxon>
        <taxon>Demospongiae</taxon>
        <taxon>Heteroscleromorpha</taxon>
        <taxon>Haplosclerida</taxon>
        <taxon>Niphatidae</taxon>
        <taxon>Amphimedon</taxon>
    </lineage>
</organism>
<dbReference type="AlphaFoldDB" id="A0A1X7SLI6"/>
<reference evidence="3" key="1">
    <citation type="submission" date="2017-05" db="UniProtKB">
        <authorList>
            <consortium name="EnsemblMetazoa"/>
        </authorList>
    </citation>
    <scope>IDENTIFICATION</scope>
</reference>
<protein>
    <recommendedName>
        <fullName evidence="2">CARD domain-containing protein</fullName>
    </recommendedName>
</protein>
<name>A0A1X7SLI6_AMPQE</name>
<accession>A0A1X7SLI6</accession>
<dbReference type="EnsemblMetazoa" id="Aqu2.1.02888_001">
    <property type="protein sequence ID" value="Aqu2.1.02888_001"/>
    <property type="gene ID" value="Aqu2.1.02888"/>
</dbReference>
<dbReference type="Gene3D" id="1.10.533.10">
    <property type="entry name" value="Death Domain, Fas"/>
    <property type="match status" value="1"/>
</dbReference>
<sequence length="282" mass="31049">MIDVSQWRASIGLWNYCQAASSRPANGRHSHSFKAAVDSKSGSTTSGEKTSKLPAALSLIVSLLLSLLRYMKLNFIPRTGIITVTVMIHCLQSLVLFIATIGSSSDLIYYLVLLLLLLLSGDVELNPGPITGNPKDILRTHSDKLVHAISVNLYNVTDALYAKDLIPQQTKEEMHVTGITNNEKSSKLVNVIEQQLESSLNPEQYLIDICHVLINQQHRTLTDIVTSILHQLGQSIPDNVSSHTVLPSPVDDISNAPVTNIRGNKLFNVYTLFLCILINRSV</sequence>
<keyword evidence="1" id="KW-1133">Transmembrane helix</keyword>
<evidence type="ECO:0000313" key="3">
    <source>
        <dbReference type="EnsemblMetazoa" id="Aqu2.1.02888_001"/>
    </source>
</evidence>
<dbReference type="GO" id="GO:0042981">
    <property type="term" value="P:regulation of apoptotic process"/>
    <property type="evidence" value="ECO:0007669"/>
    <property type="project" value="InterPro"/>
</dbReference>
<dbReference type="PROSITE" id="PS50209">
    <property type="entry name" value="CARD"/>
    <property type="match status" value="1"/>
</dbReference>
<dbReference type="InterPro" id="IPR001315">
    <property type="entry name" value="CARD"/>
</dbReference>
<feature type="transmembrane region" description="Helical" evidence="1">
    <location>
        <begin position="82"/>
        <end position="101"/>
    </location>
</feature>
<dbReference type="InterPro" id="IPR011029">
    <property type="entry name" value="DEATH-like_dom_sf"/>
</dbReference>
<feature type="domain" description="CARD" evidence="2">
    <location>
        <begin position="130"/>
        <end position="195"/>
    </location>
</feature>
<dbReference type="InParanoid" id="A0A1X7SLI6"/>
<proteinExistence type="predicted"/>
<keyword evidence="1" id="KW-0472">Membrane</keyword>
<keyword evidence="1" id="KW-0812">Transmembrane</keyword>
<evidence type="ECO:0000256" key="1">
    <source>
        <dbReference type="SAM" id="Phobius"/>
    </source>
</evidence>